<proteinExistence type="predicted"/>
<accession>A0A9X2VZJ0</accession>
<dbReference type="EMBL" id="JAOAMV010000002">
    <property type="protein sequence ID" value="MCT2558143.1"/>
    <property type="molecule type" value="Genomic_DNA"/>
</dbReference>
<dbReference type="InterPro" id="IPR035919">
    <property type="entry name" value="EAL_sf"/>
</dbReference>
<dbReference type="Pfam" id="PF00563">
    <property type="entry name" value="EAL"/>
    <property type="match status" value="1"/>
</dbReference>
<dbReference type="SUPFAM" id="SSF141868">
    <property type="entry name" value="EAL domain-like"/>
    <property type="match status" value="1"/>
</dbReference>
<dbReference type="AlphaFoldDB" id="A0A9X2VZJ0"/>
<gene>
    <name evidence="3" type="ORF">N0B51_04045</name>
</gene>
<comment type="caution">
    <text evidence="3">The sequence shown here is derived from an EMBL/GenBank/DDBJ whole genome shotgun (WGS) entry which is preliminary data.</text>
</comment>
<evidence type="ECO:0000313" key="4">
    <source>
        <dbReference type="Proteomes" id="UP001142648"/>
    </source>
</evidence>
<feature type="domain" description="EAL" evidence="2">
    <location>
        <begin position="535"/>
        <end position="788"/>
    </location>
</feature>
<sequence>MPPDRVLEGEDHGVTGGDGATRAGIFARVRGWFSRKGKKARRPESARRRIAFWAIAIGLVSGTLDVPMPLEDIFRLGRDTVRLRPADGQTVLVMIDDRSLDELGTRDPLRGDDARLVDGLFAHGAMRVVFDRSYSDISSSEEDAKLLASLKRHEGRVFIGSTPVIKSGFGGTAQLLTHPRFRGRAPMVSMYGKQRVFGLSWGLPTSSEILGKRVPSISAELAGVDDMSDTIYRPDLSIDFKTIPMLSYVDVLKGRVPASTFAGKDVIIAPANRTSPDLYVIPWRGMVAGAQIHALGAQTLRERVPVDLGWLPPFLLVALFILYQARRRMPSRRSALALGSVILAAQALLELASIHMAVMSALLCLAIGAVRLRSLANSTYRGETGLVRIEHLHSSEIAPECDVIALKIRNFATISACLSPKEIDELLVKAEDMLRSAEGGSQFAFHKDTLVWLRDRIHESDRGGHLRGLHAVFRTSITVGSQAPDMATSIGLDTNYLMTLRERTENAIQCAEDAAHHGSVFVISDSDIGEDRTWKLHFFSELEKAIRNRDIKVAFQPKISLRTGKIVGAEALVRWTHPLRGPIEPSEIVAYAEEHNRIEMITRFVLDNALHEACRAIEVEPGFAVAVNISALDLRDPGFASDVAMMLAKHSFPAGQLVLEITETAPIENDRVAGEILAELKRLGVRLSVDDFGTGHASLHYLRQIPSDEVKIDRSFVANMAHSQEDRTLVKTAIDMIHSLRRYAVAEGVEDDAVARMLTELGCDAAQGFYFSRAVGMDRLLEQLEAKSRAA</sequence>
<keyword evidence="4" id="KW-1185">Reference proteome</keyword>
<dbReference type="InterPro" id="IPR007890">
    <property type="entry name" value="CHASE2"/>
</dbReference>
<feature type="transmembrane region" description="Helical" evidence="1">
    <location>
        <begin position="337"/>
        <end position="370"/>
    </location>
</feature>
<dbReference type="SMART" id="SM01080">
    <property type="entry name" value="CHASE2"/>
    <property type="match status" value="1"/>
</dbReference>
<organism evidence="3 4">
    <name type="scientific">Tsuneonella litorea</name>
    <dbReference type="NCBI Taxonomy" id="2976475"/>
    <lineage>
        <taxon>Bacteria</taxon>
        <taxon>Pseudomonadati</taxon>
        <taxon>Pseudomonadota</taxon>
        <taxon>Alphaproteobacteria</taxon>
        <taxon>Sphingomonadales</taxon>
        <taxon>Erythrobacteraceae</taxon>
        <taxon>Tsuneonella</taxon>
    </lineage>
</organism>
<dbReference type="SMART" id="SM00052">
    <property type="entry name" value="EAL"/>
    <property type="match status" value="1"/>
</dbReference>
<evidence type="ECO:0000256" key="1">
    <source>
        <dbReference type="SAM" id="Phobius"/>
    </source>
</evidence>
<dbReference type="PANTHER" id="PTHR33121">
    <property type="entry name" value="CYCLIC DI-GMP PHOSPHODIESTERASE PDEF"/>
    <property type="match status" value="1"/>
</dbReference>
<reference evidence="3" key="1">
    <citation type="submission" date="2022-09" db="EMBL/GenBank/DDBJ databases">
        <title>The genome sequence of Tsuneonella sp. YG55.</title>
        <authorList>
            <person name="Liu Y."/>
        </authorList>
    </citation>
    <scope>NUCLEOTIDE SEQUENCE</scope>
    <source>
        <strain evidence="3">YG55</strain>
    </source>
</reference>
<evidence type="ECO:0000313" key="3">
    <source>
        <dbReference type="EMBL" id="MCT2558143.1"/>
    </source>
</evidence>
<keyword evidence="1" id="KW-0812">Transmembrane</keyword>
<dbReference type="PROSITE" id="PS50883">
    <property type="entry name" value="EAL"/>
    <property type="match status" value="1"/>
</dbReference>
<dbReference type="RefSeq" id="WP_259960943.1">
    <property type="nucleotide sequence ID" value="NZ_JAOAMV010000002.1"/>
</dbReference>
<dbReference type="Pfam" id="PF05226">
    <property type="entry name" value="CHASE2"/>
    <property type="match status" value="1"/>
</dbReference>
<keyword evidence="1" id="KW-1133">Transmembrane helix</keyword>
<name>A0A9X2VZJ0_9SPHN</name>
<feature type="transmembrane region" description="Helical" evidence="1">
    <location>
        <begin position="308"/>
        <end position="325"/>
    </location>
</feature>
<dbReference type="Gene3D" id="3.20.20.450">
    <property type="entry name" value="EAL domain"/>
    <property type="match status" value="1"/>
</dbReference>
<keyword evidence="1" id="KW-0472">Membrane</keyword>
<evidence type="ECO:0000259" key="2">
    <source>
        <dbReference type="PROSITE" id="PS50883"/>
    </source>
</evidence>
<dbReference type="Proteomes" id="UP001142648">
    <property type="component" value="Unassembled WGS sequence"/>
</dbReference>
<protein>
    <submittedName>
        <fullName evidence="3">EAL domain-containing protein</fullName>
    </submittedName>
</protein>
<dbReference type="PANTHER" id="PTHR33121:SF71">
    <property type="entry name" value="OXYGEN SENSOR PROTEIN DOSP"/>
    <property type="match status" value="1"/>
</dbReference>
<dbReference type="InterPro" id="IPR050706">
    <property type="entry name" value="Cyclic-di-GMP_PDE-like"/>
</dbReference>
<dbReference type="CDD" id="cd01948">
    <property type="entry name" value="EAL"/>
    <property type="match status" value="1"/>
</dbReference>
<dbReference type="GO" id="GO:0071111">
    <property type="term" value="F:cyclic-guanylate-specific phosphodiesterase activity"/>
    <property type="evidence" value="ECO:0007669"/>
    <property type="project" value="InterPro"/>
</dbReference>
<dbReference type="InterPro" id="IPR001633">
    <property type="entry name" value="EAL_dom"/>
</dbReference>